<dbReference type="InterPro" id="IPR035965">
    <property type="entry name" value="PAS-like_dom_sf"/>
</dbReference>
<dbReference type="CDD" id="cd00130">
    <property type="entry name" value="PAS"/>
    <property type="match status" value="1"/>
</dbReference>
<dbReference type="PANTHER" id="PTHR43156:SF2">
    <property type="entry name" value="STAGE II SPORULATION PROTEIN E"/>
    <property type="match status" value="1"/>
</dbReference>
<keyword evidence="1" id="KW-0378">Hydrolase</keyword>
<feature type="domain" description="PAS" evidence="2">
    <location>
        <begin position="90"/>
        <end position="132"/>
    </location>
</feature>
<dbReference type="GO" id="GO:0016791">
    <property type="term" value="F:phosphatase activity"/>
    <property type="evidence" value="ECO:0007669"/>
    <property type="project" value="TreeGrafter"/>
</dbReference>
<dbReference type="InterPro" id="IPR036457">
    <property type="entry name" value="PPM-type-like_dom_sf"/>
</dbReference>
<evidence type="ECO:0000259" key="3">
    <source>
        <dbReference type="PROSITE" id="PS51746"/>
    </source>
</evidence>
<dbReference type="Gene3D" id="3.30.450.20">
    <property type="entry name" value="PAS domain"/>
    <property type="match status" value="1"/>
</dbReference>
<keyword evidence="5" id="KW-1185">Reference proteome</keyword>
<dbReference type="NCBIfam" id="TIGR00229">
    <property type="entry name" value="sensory_box"/>
    <property type="match status" value="1"/>
</dbReference>
<dbReference type="InterPro" id="IPR052016">
    <property type="entry name" value="Bact_Sigma-Reg"/>
</dbReference>
<dbReference type="Proteomes" id="UP000321234">
    <property type="component" value="Unassembled WGS sequence"/>
</dbReference>
<dbReference type="InterPro" id="IPR001932">
    <property type="entry name" value="PPM-type_phosphatase-like_dom"/>
</dbReference>
<organism evidence="4 5">
    <name type="scientific">Quadrisphaera setariae</name>
    <dbReference type="NCBI Taxonomy" id="2593304"/>
    <lineage>
        <taxon>Bacteria</taxon>
        <taxon>Bacillati</taxon>
        <taxon>Actinomycetota</taxon>
        <taxon>Actinomycetes</taxon>
        <taxon>Kineosporiales</taxon>
        <taxon>Kineosporiaceae</taxon>
        <taxon>Quadrisphaera</taxon>
    </lineage>
</organism>
<comment type="caution">
    <text evidence="4">The sequence shown here is derived from an EMBL/GenBank/DDBJ whole genome shotgun (WGS) entry which is preliminary data.</text>
</comment>
<dbReference type="PROSITE" id="PS51746">
    <property type="entry name" value="PPM_2"/>
    <property type="match status" value="1"/>
</dbReference>
<feature type="domain" description="PPM-type phosphatase" evidence="3">
    <location>
        <begin position="260"/>
        <end position="490"/>
    </location>
</feature>
<dbReference type="RefSeq" id="WP_147927503.1">
    <property type="nucleotide sequence ID" value="NZ_VKAC01000010.1"/>
</dbReference>
<sequence>MPTDRAGLLAWAQRWAVSAAAVEAVLERVDSGPAVPPFSGLPDQVRRELVRLPLAALSQLREVTDTTPAVHRAAALAPVPGRAPAAAWSVLDAVDQAVCVADVRAPDSPIVYVNPAFTRTTGYSEADVLGRNCRFLHDGLLEPSADGELDALGTSSGEVAAAVQRIREVLAAGEAGVVVLANRRADGQLFVNELSLSPVNGADGAPVHYVAVQRDMTPYAAVRRARAALADELDQTARAVQASLVPSSLPDLPGWRVATGYQPATSPDGRRGAVSGDFFDVFAGPAGSGGSWYVVIGDVSGRGPRAAASTSALRWALRGAATTHGEPSDLLTAVGGAVHEALDDRFATVAAVALPVEERATSSGGRAVVTLALAGHPQPVLLPARGTPRLVGSPGTLLGPFAEVEVAQVEVELDPGDQLVLYTDGVTEATDPRGRQLDEQGLLELLAGLGEEARLAPDAAQRTVTAVTAAVTDHVAGGPVDDLTLLVVARPAT</sequence>
<name>A0A5C8ZD68_9ACTN</name>
<dbReference type="Pfam" id="PF13426">
    <property type="entry name" value="PAS_9"/>
    <property type="match status" value="1"/>
</dbReference>
<evidence type="ECO:0000313" key="5">
    <source>
        <dbReference type="Proteomes" id="UP000321234"/>
    </source>
</evidence>
<dbReference type="SUPFAM" id="SSF81606">
    <property type="entry name" value="PP2C-like"/>
    <property type="match status" value="1"/>
</dbReference>
<gene>
    <name evidence="4" type="ORF">FMM08_16650</name>
</gene>
<dbReference type="Gene3D" id="3.60.40.10">
    <property type="entry name" value="PPM-type phosphatase domain"/>
    <property type="match status" value="1"/>
</dbReference>
<dbReference type="AlphaFoldDB" id="A0A5C8ZD68"/>
<evidence type="ECO:0000256" key="1">
    <source>
        <dbReference type="ARBA" id="ARBA00022801"/>
    </source>
</evidence>
<protein>
    <submittedName>
        <fullName evidence="4">SpoIIE family protein phosphatase</fullName>
    </submittedName>
</protein>
<evidence type="ECO:0000259" key="2">
    <source>
        <dbReference type="PROSITE" id="PS50112"/>
    </source>
</evidence>
<dbReference type="PANTHER" id="PTHR43156">
    <property type="entry name" value="STAGE II SPORULATION PROTEIN E-RELATED"/>
    <property type="match status" value="1"/>
</dbReference>
<dbReference type="SUPFAM" id="SSF55785">
    <property type="entry name" value="PYP-like sensor domain (PAS domain)"/>
    <property type="match status" value="1"/>
</dbReference>
<dbReference type="PROSITE" id="PS50112">
    <property type="entry name" value="PAS"/>
    <property type="match status" value="1"/>
</dbReference>
<reference evidence="4 5" key="1">
    <citation type="submission" date="2019-07" db="EMBL/GenBank/DDBJ databases">
        <title>Quadrisphaera sp. strain DD2A genome sequencing and assembly.</title>
        <authorList>
            <person name="Kim I."/>
        </authorList>
    </citation>
    <scope>NUCLEOTIDE SEQUENCE [LARGE SCALE GENOMIC DNA]</scope>
    <source>
        <strain evidence="4 5">DD2A</strain>
    </source>
</reference>
<dbReference type="OrthoDB" id="5241041at2"/>
<dbReference type="InterPro" id="IPR000014">
    <property type="entry name" value="PAS"/>
</dbReference>
<proteinExistence type="predicted"/>
<dbReference type="SMART" id="SM00331">
    <property type="entry name" value="PP2C_SIG"/>
    <property type="match status" value="1"/>
</dbReference>
<dbReference type="InterPro" id="IPR001610">
    <property type="entry name" value="PAC"/>
</dbReference>
<dbReference type="Pfam" id="PF07228">
    <property type="entry name" value="SpoIIE"/>
    <property type="match status" value="1"/>
</dbReference>
<dbReference type="EMBL" id="VKAC01000010">
    <property type="protein sequence ID" value="TXR55113.1"/>
    <property type="molecule type" value="Genomic_DNA"/>
</dbReference>
<dbReference type="SMART" id="SM00086">
    <property type="entry name" value="PAC"/>
    <property type="match status" value="1"/>
</dbReference>
<accession>A0A5C8ZD68</accession>
<evidence type="ECO:0000313" key="4">
    <source>
        <dbReference type="EMBL" id="TXR55113.1"/>
    </source>
</evidence>